<evidence type="ECO:0000313" key="1">
    <source>
        <dbReference type="EMBL" id="OGF65008.1"/>
    </source>
</evidence>
<name>A0A1F5VNY9_9BACT</name>
<dbReference type="STRING" id="1817863.A2Y62_14370"/>
<gene>
    <name evidence="1" type="ORF">A2Y62_14370</name>
</gene>
<sequence length="135" mass="14364">MSFTHGRSAFKLTTVATGDPGEVPMKDGSGTPLTMSKLGPDLIISWGVPGGTCQPTDYGIYRGTIGTYYSHDQFLCTDSGSDLTETIISDIASYYYLVVARSDTEEGSYGKNSIGTQRPVGTTKCVPTQNLTACN</sequence>
<proteinExistence type="predicted"/>
<evidence type="ECO:0008006" key="3">
    <source>
        <dbReference type="Google" id="ProtNLM"/>
    </source>
</evidence>
<organism evidence="1 2">
    <name type="scientific">Candidatus Fischerbacteria bacterium RBG_13_37_8</name>
    <dbReference type="NCBI Taxonomy" id="1817863"/>
    <lineage>
        <taxon>Bacteria</taxon>
        <taxon>Candidatus Fischeribacteriota</taxon>
    </lineage>
</organism>
<evidence type="ECO:0000313" key="2">
    <source>
        <dbReference type="Proteomes" id="UP000178943"/>
    </source>
</evidence>
<dbReference type="AlphaFoldDB" id="A0A1F5VNY9"/>
<dbReference type="Proteomes" id="UP000178943">
    <property type="component" value="Unassembled WGS sequence"/>
</dbReference>
<accession>A0A1F5VNY9</accession>
<comment type="caution">
    <text evidence="1">The sequence shown here is derived from an EMBL/GenBank/DDBJ whole genome shotgun (WGS) entry which is preliminary data.</text>
</comment>
<dbReference type="EMBL" id="MFGW01000122">
    <property type="protein sequence ID" value="OGF65008.1"/>
    <property type="molecule type" value="Genomic_DNA"/>
</dbReference>
<protein>
    <recommendedName>
        <fullName evidence="3">Fibronectin type-III domain-containing protein</fullName>
    </recommendedName>
</protein>
<reference evidence="1 2" key="1">
    <citation type="journal article" date="2016" name="Nat. Commun.">
        <title>Thousands of microbial genomes shed light on interconnected biogeochemical processes in an aquifer system.</title>
        <authorList>
            <person name="Anantharaman K."/>
            <person name="Brown C.T."/>
            <person name="Hug L.A."/>
            <person name="Sharon I."/>
            <person name="Castelle C.J."/>
            <person name="Probst A.J."/>
            <person name="Thomas B.C."/>
            <person name="Singh A."/>
            <person name="Wilkins M.J."/>
            <person name="Karaoz U."/>
            <person name="Brodie E.L."/>
            <person name="Williams K.H."/>
            <person name="Hubbard S.S."/>
            <person name="Banfield J.F."/>
        </authorList>
    </citation>
    <scope>NUCLEOTIDE SEQUENCE [LARGE SCALE GENOMIC DNA]</scope>
</reference>